<dbReference type="InterPro" id="IPR003688">
    <property type="entry name" value="TraG/VirD4"/>
</dbReference>
<dbReference type="InterPro" id="IPR027417">
    <property type="entry name" value="P-loop_NTPase"/>
</dbReference>
<organism evidence="7">
    <name type="scientific">freshwater metagenome</name>
    <dbReference type="NCBI Taxonomy" id="449393"/>
    <lineage>
        <taxon>unclassified sequences</taxon>
        <taxon>metagenomes</taxon>
        <taxon>ecological metagenomes</taxon>
    </lineage>
</organism>
<keyword evidence="6" id="KW-0472">Membrane</keyword>
<keyword evidence="4" id="KW-0812">Transmembrane</keyword>
<dbReference type="GO" id="GO:0005886">
    <property type="term" value="C:plasma membrane"/>
    <property type="evidence" value="ECO:0007669"/>
    <property type="project" value="UniProtKB-SubCell"/>
</dbReference>
<dbReference type="Gene3D" id="3.40.50.300">
    <property type="entry name" value="P-loop containing nucleotide triphosphate hydrolases"/>
    <property type="match status" value="1"/>
</dbReference>
<reference evidence="7" key="1">
    <citation type="submission" date="2020-05" db="EMBL/GenBank/DDBJ databases">
        <authorList>
            <person name="Chiriac C."/>
            <person name="Salcher M."/>
            <person name="Ghai R."/>
            <person name="Kavagutti S V."/>
        </authorList>
    </citation>
    <scope>NUCLEOTIDE SEQUENCE</scope>
</reference>
<evidence type="ECO:0000256" key="4">
    <source>
        <dbReference type="ARBA" id="ARBA00022692"/>
    </source>
</evidence>
<dbReference type="AlphaFoldDB" id="A0A6J6WJ90"/>
<evidence type="ECO:0000256" key="1">
    <source>
        <dbReference type="ARBA" id="ARBA00004651"/>
    </source>
</evidence>
<comment type="similarity">
    <text evidence="2">Belongs to the VirD4/TraG family.</text>
</comment>
<evidence type="ECO:0000313" key="7">
    <source>
        <dbReference type="EMBL" id="CAB4783118.1"/>
    </source>
</evidence>
<dbReference type="PANTHER" id="PTHR37937">
    <property type="entry name" value="CONJUGATIVE TRANSFER: DNA TRANSPORT"/>
    <property type="match status" value="1"/>
</dbReference>
<dbReference type="InterPro" id="IPR051539">
    <property type="entry name" value="T4SS-coupling_protein"/>
</dbReference>
<sequence length="374" mass="41082">MPIPPTLYVPPRSSLLVVGPTQVGKTTGLVMPAILRWHGPVIVTSVKHDVLEVTGSWRSLVGTTRVIDPASETGMTWDPLEGVTSLRTGLAIARDLVLTGKDRTSAESEFWNALAVKSLGAIMTATVSRGGTIFDVRAMIEARRFSTLRDGVLGPEVDAIVTSLELMEPRTQDAVCATMEAMLLPWQISQPLARVRDVLDGENTLYLCAPRTDHRHYEGLFRGALRTVLDEQERRASEGRAPRLLVVLDEAASIAPLEDLDQIAATVSGLNVTLVTVFQDFAQVRARWADKAATVVNNHTSRIVFGGLVDSHVGELLPSVLEPAKKDRPVNADYLRRLGRGYAIVISGGLPRMRVRVVPWFRDRHLRWRGQAPI</sequence>
<protein>
    <submittedName>
        <fullName evidence="7">Unannotated protein</fullName>
    </submittedName>
</protein>
<evidence type="ECO:0000256" key="6">
    <source>
        <dbReference type="ARBA" id="ARBA00023136"/>
    </source>
</evidence>
<proteinExistence type="inferred from homology"/>
<keyword evidence="3" id="KW-1003">Cell membrane</keyword>
<gene>
    <name evidence="7" type="ORF">UFOPK2958_00670</name>
</gene>
<accession>A0A6J6WJ90</accession>
<dbReference type="SUPFAM" id="SSF52540">
    <property type="entry name" value="P-loop containing nucleoside triphosphate hydrolases"/>
    <property type="match status" value="1"/>
</dbReference>
<comment type="subcellular location">
    <subcellularLocation>
        <location evidence="1">Cell membrane</location>
        <topology evidence="1">Multi-pass membrane protein</topology>
    </subcellularLocation>
</comment>
<name>A0A6J6WJ90_9ZZZZ</name>
<evidence type="ECO:0000256" key="3">
    <source>
        <dbReference type="ARBA" id="ARBA00022475"/>
    </source>
</evidence>
<evidence type="ECO:0000256" key="5">
    <source>
        <dbReference type="ARBA" id="ARBA00022989"/>
    </source>
</evidence>
<keyword evidence="5" id="KW-1133">Transmembrane helix</keyword>
<dbReference type="CDD" id="cd01127">
    <property type="entry name" value="TrwB_TraG_TraD_VirD4"/>
    <property type="match status" value="1"/>
</dbReference>
<dbReference type="PANTHER" id="PTHR37937:SF1">
    <property type="entry name" value="CONJUGATIVE TRANSFER: DNA TRANSPORT"/>
    <property type="match status" value="1"/>
</dbReference>
<evidence type="ECO:0000256" key="2">
    <source>
        <dbReference type="ARBA" id="ARBA00008806"/>
    </source>
</evidence>
<dbReference type="Pfam" id="PF02534">
    <property type="entry name" value="T4SS-DNA_transf"/>
    <property type="match status" value="1"/>
</dbReference>
<dbReference type="EMBL" id="CAFAAB010000062">
    <property type="protein sequence ID" value="CAB4783118.1"/>
    <property type="molecule type" value="Genomic_DNA"/>
</dbReference>